<proteinExistence type="inferred from homology"/>
<dbReference type="CDD" id="cd16011">
    <property type="entry name" value="iPGM_like"/>
    <property type="match status" value="1"/>
</dbReference>
<evidence type="ECO:0000256" key="2">
    <source>
        <dbReference type="ARBA" id="ARBA00002315"/>
    </source>
</evidence>
<dbReference type="OrthoDB" id="52918at2157"/>
<evidence type="ECO:0000256" key="6">
    <source>
        <dbReference type="ARBA" id="ARBA00023152"/>
    </source>
</evidence>
<dbReference type="InterPro" id="IPR004456">
    <property type="entry name" value="Pglycerate_mutase_ApgM"/>
</dbReference>
<evidence type="ECO:0000256" key="4">
    <source>
        <dbReference type="ARBA" id="ARBA00005524"/>
    </source>
</evidence>
<reference evidence="9" key="2">
    <citation type="submission" date="2019-03" db="EMBL/GenBank/DDBJ databases">
        <authorList>
            <person name="Chen S.-C."/>
            <person name="Wu S.-Y."/>
            <person name="Lai M.-C."/>
        </authorList>
    </citation>
    <scope>NUCLEOTIDE SEQUENCE</scope>
    <source>
        <strain evidence="9">ML15</strain>
    </source>
</reference>
<dbReference type="GO" id="GO:0006096">
    <property type="term" value="P:glycolytic process"/>
    <property type="evidence" value="ECO:0007669"/>
    <property type="project" value="UniProtKB-UniPathway"/>
</dbReference>
<keyword evidence="6" id="KW-0324">Glycolysis</keyword>
<dbReference type="EMBL" id="CP037968">
    <property type="protein sequence ID" value="QYZ79928.1"/>
    <property type="molecule type" value="Genomic_DNA"/>
</dbReference>
<dbReference type="GO" id="GO:0004619">
    <property type="term" value="F:phosphoglycerate mutase activity"/>
    <property type="evidence" value="ECO:0007669"/>
    <property type="project" value="UniProtKB-EC"/>
</dbReference>
<dbReference type="Pfam" id="PF10143">
    <property type="entry name" value="PhosphMutase"/>
    <property type="match status" value="1"/>
</dbReference>
<dbReference type="KEGG" id="mfk:E2N92_11090"/>
<sequence>MKYIVVLGDGMADEPLEELGGQTPLEYANTPNMDLVAREGRCGLLKTVPDGFEPGSDVANLSVLGYDPRTCYTGRGPLEAASMGVDLAPSDYAYRFNLVTLRDGVMEDFNAGHISSEEGAALIRSLAVPGADLHPGVSYRNLMVVHEAEGSETSPPHDIVGQAVAPYLPRGGDAPLLARCMEAAEAAFADHPVNRARTAAGKLPATTIWPWSGGKRPAIPDFTERWGLAGGMISAVDLLNGIATYAGMEVIHVPGATGFIDTDYQAKARHALEAIEHLDFIYIHVEAPDEAGHMGSVEEKVKAIEGVDGLLGTVLDHFDGAVALLPDHPTPIRLKTHTSNPVPFAVLGHGADSTRVYSEREAAKGAYGLRNSADLLPLLFGRKSA</sequence>
<dbReference type="Proteomes" id="UP000826709">
    <property type="component" value="Chromosome"/>
</dbReference>
<dbReference type="InterPro" id="IPR006124">
    <property type="entry name" value="Metalloenzyme"/>
</dbReference>
<comment type="function">
    <text evidence="2">Catalyzes the interconversion of 2-phosphoglycerate and 3-phosphoglycerate.</text>
</comment>
<dbReference type="RefSeq" id="WP_220681237.1">
    <property type="nucleotide sequence ID" value="NZ_CP037968.1"/>
</dbReference>
<dbReference type="InterPro" id="IPR017850">
    <property type="entry name" value="Alkaline_phosphatase_core_sf"/>
</dbReference>
<dbReference type="SUPFAM" id="SSF53649">
    <property type="entry name" value="Alkaline phosphatase-like"/>
    <property type="match status" value="1"/>
</dbReference>
<dbReference type="EC" id="5.4.2.12" evidence="5"/>
<dbReference type="PIRSF" id="PIRSF006392">
    <property type="entry name" value="IPGAM_arch"/>
    <property type="match status" value="1"/>
</dbReference>
<dbReference type="NCBIfam" id="TIGR00306">
    <property type="entry name" value="apgM"/>
    <property type="match status" value="1"/>
</dbReference>
<comment type="pathway">
    <text evidence="3">Carbohydrate degradation; glycolysis; pyruvate from D-glyceraldehyde 3-phosphate: step 3/5.</text>
</comment>
<dbReference type="InterPro" id="IPR023665">
    <property type="entry name" value="ApgAM_prokaryotes"/>
</dbReference>
<accession>A0A8G1A395</accession>
<keyword evidence="7 9" id="KW-0413">Isomerase</keyword>
<dbReference type="AlphaFoldDB" id="A0A8G1A395"/>
<evidence type="ECO:0000256" key="7">
    <source>
        <dbReference type="ARBA" id="ARBA00023235"/>
    </source>
</evidence>
<dbReference type="GO" id="GO:0046872">
    <property type="term" value="F:metal ion binding"/>
    <property type="evidence" value="ECO:0007669"/>
    <property type="project" value="InterPro"/>
</dbReference>
<evidence type="ECO:0000259" key="8">
    <source>
        <dbReference type="Pfam" id="PF01676"/>
    </source>
</evidence>
<organism evidence="9 10">
    <name type="scientific">Methanofollis formosanus</name>
    <dbReference type="NCBI Taxonomy" id="299308"/>
    <lineage>
        <taxon>Archaea</taxon>
        <taxon>Methanobacteriati</taxon>
        <taxon>Methanobacteriota</taxon>
        <taxon>Stenosarchaea group</taxon>
        <taxon>Methanomicrobia</taxon>
        <taxon>Methanomicrobiales</taxon>
        <taxon>Methanomicrobiaceae</taxon>
        <taxon>Methanofollis</taxon>
    </lineage>
</organism>
<dbReference type="PANTHER" id="PTHR31209">
    <property type="entry name" value="COFACTOR-INDEPENDENT PHOSPHOGLYCERATE MUTASE"/>
    <property type="match status" value="1"/>
</dbReference>
<dbReference type="Gene3D" id="3.40.720.10">
    <property type="entry name" value="Alkaline Phosphatase, subunit A"/>
    <property type="match status" value="2"/>
</dbReference>
<dbReference type="NCBIfam" id="TIGR02535">
    <property type="entry name" value="hyp_Hser_kinase"/>
    <property type="match status" value="1"/>
</dbReference>
<feature type="domain" description="Metalloenzyme" evidence="8">
    <location>
        <begin position="1"/>
        <end position="364"/>
    </location>
</feature>
<evidence type="ECO:0000313" key="9">
    <source>
        <dbReference type="EMBL" id="QYZ79928.1"/>
    </source>
</evidence>
<reference evidence="9" key="1">
    <citation type="journal article" date="2005" name="Int. J. Syst. Evol. Microbiol.">
        <title>Methanofollis formosanus sp. nov., isolated from a fish pond.</title>
        <authorList>
            <person name="Wu S.Y."/>
            <person name="Chen S.C."/>
            <person name="Lai M.C."/>
        </authorList>
    </citation>
    <scope>NUCLEOTIDE SEQUENCE</scope>
    <source>
        <strain evidence="9">ML15</strain>
    </source>
</reference>
<evidence type="ECO:0000256" key="5">
    <source>
        <dbReference type="ARBA" id="ARBA00012026"/>
    </source>
</evidence>
<dbReference type="NCBIfam" id="NF003242">
    <property type="entry name" value="PRK04200.1"/>
    <property type="match status" value="1"/>
</dbReference>
<evidence type="ECO:0000256" key="1">
    <source>
        <dbReference type="ARBA" id="ARBA00000370"/>
    </source>
</evidence>
<dbReference type="Pfam" id="PF01676">
    <property type="entry name" value="Metalloenzyme"/>
    <property type="match status" value="1"/>
</dbReference>
<dbReference type="PANTHER" id="PTHR31209:SF4">
    <property type="entry name" value="2,3-BISPHOSPHOGLYCERATE-INDEPENDENT PHOSPHOGLYCERATE MUTASE"/>
    <property type="match status" value="1"/>
</dbReference>
<gene>
    <name evidence="9" type="ORF">E2N92_11090</name>
</gene>
<dbReference type="UniPathway" id="UPA00109">
    <property type="reaction ID" value="UER00186"/>
</dbReference>
<name>A0A8G1A395_9EURY</name>
<protein>
    <recommendedName>
        <fullName evidence="5">phosphoglycerate mutase (2,3-diphosphoglycerate-independent)</fullName>
        <ecNumber evidence="5">5.4.2.12</ecNumber>
    </recommendedName>
</protein>
<comment type="catalytic activity">
    <reaction evidence="1">
        <text>(2R)-2-phosphoglycerate = (2R)-3-phosphoglycerate</text>
        <dbReference type="Rhea" id="RHEA:15901"/>
        <dbReference type="ChEBI" id="CHEBI:58272"/>
        <dbReference type="ChEBI" id="CHEBI:58289"/>
        <dbReference type="EC" id="5.4.2.12"/>
    </reaction>
</comment>
<comment type="similarity">
    <text evidence="4">Belongs to the BPG-independent phosphoglycerate mutase family. A-PGAM subfamily.</text>
</comment>
<evidence type="ECO:0000313" key="10">
    <source>
        <dbReference type="Proteomes" id="UP000826709"/>
    </source>
</evidence>
<keyword evidence="10" id="KW-1185">Reference proteome</keyword>
<evidence type="ECO:0000256" key="3">
    <source>
        <dbReference type="ARBA" id="ARBA00004798"/>
    </source>
</evidence>